<dbReference type="BioCyc" id="EBAC796937-HMP:GMGH-168-MONOMER"/>
<dbReference type="GO" id="GO:0005524">
    <property type="term" value="F:ATP binding"/>
    <property type="evidence" value="ECO:0007669"/>
    <property type="project" value="InterPro"/>
</dbReference>
<evidence type="ECO:0000256" key="2">
    <source>
        <dbReference type="PIRSR" id="PIRSR613078-2"/>
    </source>
</evidence>
<dbReference type="Gene3D" id="3.40.50.1240">
    <property type="entry name" value="Phosphoglycerate mutase-like"/>
    <property type="match status" value="1"/>
</dbReference>
<evidence type="ECO:0000313" key="4">
    <source>
        <dbReference type="Proteomes" id="UP000006437"/>
    </source>
</evidence>
<evidence type="ECO:0000256" key="1">
    <source>
        <dbReference type="PIRSR" id="PIRSR613078-1"/>
    </source>
</evidence>
<dbReference type="GO" id="GO:0006003">
    <property type="term" value="P:fructose 2,6-bisphosphate metabolic process"/>
    <property type="evidence" value="ECO:0007669"/>
    <property type="project" value="InterPro"/>
</dbReference>
<dbReference type="EMBL" id="AFZE01000001">
    <property type="protein sequence ID" value="EHL16926.1"/>
    <property type="molecule type" value="Genomic_DNA"/>
</dbReference>
<dbReference type="HOGENOM" id="CLU_033323_8_4_9"/>
<evidence type="ECO:0008006" key="5">
    <source>
        <dbReference type="Google" id="ProtNLM"/>
    </source>
</evidence>
<accession>G9WXS9</accession>
<dbReference type="PIRSF" id="PIRSF000709">
    <property type="entry name" value="6PFK_2-Ptase"/>
    <property type="match status" value="1"/>
</dbReference>
<organism evidence="3 4">
    <name type="scientific">Peptoanaerobacter stomatis</name>
    <dbReference type="NCBI Taxonomy" id="796937"/>
    <lineage>
        <taxon>Bacteria</taxon>
        <taxon>Bacillati</taxon>
        <taxon>Bacillota</taxon>
        <taxon>Clostridia</taxon>
        <taxon>Peptostreptococcales</taxon>
        <taxon>Filifactoraceae</taxon>
        <taxon>Peptoanaerobacter</taxon>
    </lineage>
</organism>
<feature type="binding site" evidence="2">
    <location>
        <position position="57"/>
    </location>
    <ligand>
        <name>substrate</name>
    </ligand>
</feature>
<dbReference type="GO" id="GO:0004331">
    <property type="term" value="F:fructose-2,6-bisphosphate 2-phosphatase activity"/>
    <property type="evidence" value="ECO:0007669"/>
    <property type="project" value="TreeGrafter"/>
</dbReference>
<feature type="binding site" evidence="2">
    <location>
        <begin position="81"/>
        <end position="84"/>
    </location>
    <ligand>
        <name>substrate</name>
    </ligand>
</feature>
<name>G9WXS9_9FIRM</name>
<dbReference type="CDD" id="cd07067">
    <property type="entry name" value="HP_PGM_like"/>
    <property type="match status" value="1"/>
</dbReference>
<dbReference type="SUPFAM" id="SSF53254">
    <property type="entry name" value="Phosphoglycerate mutase-like"/>
    <property type="match status" value="1"/>
</dbReference>
<gene>
    <name evidence="3" type="ORF">HMPREF9629_00168</name>
</gene>
<dbReference type="GO" id="GO:0003873">
    <property type="term" value="F:6-phosphofructo-2-kinase activity"/>
    <property type="evidence" value="ECO:0007669"/>
    <property type="project" value="TreeGrafter"/>
</dbReference>
<proteinExistence type="predicted"/>
<dbReference type="SMART" id="SM00855">
    <property type="entry name" value="PGAM"/>
    <property type="match status" value="1"/>
</dbReference>
<evidence type="ECO:0000313" key="3">
    <source>
        <dbReference type="EMBL" id="EHL16926.1"/>
    </source>
</evidence>
<protein>
    <recommendedName>
        <fullName evidence="5">Histidine phosphatase superfamily (Branch 1)</fullName>
    </recommendedName>
</protein>
<feature type="active site" description="Tele-phosphohistidine intermediate" evidence="1">
    <location>
        <position position="8"/>
    </location>
</feature>
<dbReference type="PANTHER" id="PTHR10606:SF44">
    <property type="entry name" value="6-PHOSPHOFRUCTO 2-KINASE_FRUCTOSE 2,6-BISPHOSPHATASE LONG FORM"/>
    <property type="match status" value="1"/>
</dbReference>
<dbReference type="AlphaFoldDB" id="G9WXS9"/>
<dbReference type="Pfam" id="PF00300">
    <property type="entry name" value="His_Phos_1"/>
    <property type="match status" value="1"/>
</dbReference>
<dbReference type="GO" id="GO:0005829">
    <property type="term" value="C:cytosol"/>
    <property type="evidence" value="ECO:0007669"/>
    <property type="project" value="TreeGrafter"/>
</dbReference>
<dbReference type="Proteomes" id="UP000006437">
    <property type="component" value="Unassembled WGS sequence"/>
</dbReference>
<dbReference type="PANTHER" id="PTHR10606">
    <property type="entry name" value="6-PHOSPHOFRUCTO-2-KINASE/FRUCTOSE-2,6-BISPHOSPHATASE"/>
    <property type="match status" value="1"/>
</dbReference>
<feature type="active site" description="Proton donor/acceptor" evidence="1">
    <location>
        <position position="81"/>
    </location>
</feature>
<sequence length="202" mass="23508">MKIYITRHGRTVWNEEGKLQGSLDSPLTQEGIQMAKDLSKRILPYNIELIVTSDLKRAKDTSDYIRGNMDIPIWYFEELREMSYGVWDGMKMEEVYEKYANEFEKFKKDPYNYNNGSGETYHQLIDRVKMSLEKIKNCGYENVLIVSHGITVKALRIILENQPFENIGKLPVITGCTLIGYEISGDKVNKIMQEEVYDDIPM</sequence>
<feature type="binding site" evidence="2">
    <location>
        <begin position="7"/>
        <end position="14"/>
    </location>
    <ligand>
        <name>substrate</name>
    </ligand>
</feature>
<dbReference type="RefSeq" id="WP_009524405.1">
    <property type="nucleotide sequence ID" value="NZ_JH414546.1"/>
</dbReference>
<comment type="caution">
    <text evidence="3">The sequence shown here is derived from an EMBL/GenBank/DDBJ whole genome shotgun (WGS) entry which is preliminary data.</text>
</comment>
<reference evidence="3 4" key="1">
    <citation type="submission" date="2011-08" db="EMBL/GenBank/DDBJ databases">
        <title>The Genome Sequence of Eubacteriaceae bacterium ACC19a.</title>
        <authorList>
            <consortium name="The Broad Institute Genome Sequencing Platform"/>
            <person name="Earl A."/>
            <person name="Ward D."/>
            <person name="Feldgarden M."/>
            <person name="Gevers D."/>
            <person name="Sizova M."/>
            <person name="Hazen A."/>
            <person name="Epstein S."/>
            <person name="Young S.K."/>
            <person name="Zeng Q."/>
            <person name="Gargeya S."/>
            <person name="Fitzgerald M."/>
            <person name="Haas B."/>
            <person name="Abouelleil A."/>
            <person name="Alvarado L."/>
            <person name="Arachchi H.M."/>
            <person name="Berlin A."/>
            <person name="Brown A."/>
            <person name="Chapman S.B."/>
            <person name="Chen Z."/>
            <person name="Dunbar C."/>
            <person name="Freedman E."/>
            <person name="Gearin G."/>
            <person name="Gellesch M."/>
            <person name="Goldberg J."/>
            <person name="Griggs A."/>
            <person name="Gujja S."/>
            <person name="Heiman D."/>
            <person name="Howarth C."/>
            <person name="Larson L."/>
            <person name="Lui A."/>
            <person name="MacDonald P.J.P."/>
            <person name="Montmayeur A."/>
            <person name="Murphy C."/>
            <person name="Neiman D."/>
            <person name="Pearson M."/>
            <person name="Priest M."/>
            <person name="Roberts A."/>
            <person name="Saif S."/>
            <person name="Shea T."/>
            <person name="Shenoy N."/>
            <person name="Sisk P."/>
            <person name="Stolte C."/>
            <person name="Sykes S."/>
            <person name="Wortman J."/>
            <person name="Nusbaum C."/>
            <person name="Birren B."/>
        </authorList>
    </citation>
    <scope>NUCLEOTIDE SEQUENCE [LARGE SCALE GENOMIC DNA]</scope>
    <source>
        <strain evidence="3 4">ACC19a</strain>
    </source>
</reference>
<dbReference type="InterPro" id="IPR029033">
    <property type="entry name" value="His_PPase_superfam"/>
</dbReference>
<dbReference type="InterPro" id="IPR003094">
    <property type="entry name" value="6Pfruct_kin"/>
</dbReference>
<dbReference type="InterPro" id="IPR013078">
    <property type="entry name" value="His_Pase_superF_clade-1"/>
</dbReference>